<protein>
    <recommendedName>
        <fullName evidence="6">Anti-sigma-W factor RsiW</fullName>
    </recommendedName>
</protein>
<keyword evidence="2" id="KW-0812">Transmembrane</keyword>
<evidence type="ECO:0000256" key="4">
    <source>
        <dbReference type="ARBA" id="ARBA00023136"/>
    </source>
</evidence>
<comment type="subcellular location">
    <subcellularLocation>
        <location evidence="1">Membrane</location>
        <topology evidence="1">Single-pass membrane protein</topology>
    </subcellularLocation>
</comment>
<gene>
    <name evidence="11" type="ORF">CWE10_07070</name>
</gene>
<dbReference type="Pfam" id="PF13490">
    <property type="entry name" value="zf-HC2"/>
    <property type="match status" value="1"/>
</dbReference>
<dbReference type="PANTHER" id="PTHR37461:SF1">
    <property type="entry name" value="ANTI-SIGMA-K FACTOR RSKA"/>
    <property type="match status" value="1"/>
</dbReference>
<proteinExistence type="inferred from homology"/>
<evidence type="ECO:0000256" key="6">
    <source>
        <dbReference type="ARBA" id="ARBA00024438"/>
    </source>
</evidence>
<evidence type="ECO:0000256" key="8">
    <source>
        <dbReference type="SAM" id="MobiDB-lite"/>
    </source>
</evidence>
<dbReference type="Pfam" id="PF14257">
    <property type="entry name" value="DUF4349"/>
    <property type="match status" value="1"/>
</dbReference>
<evidence type="ECO:0000256" key="3">
    <source>
        <dbReference type="ARBA" id="ARBA00022989"/>
    </source>
</evidence>
<dbReference type="AlphaFoldDB" id="A0A953I7W7"/>
<dbReference type="GO" id="GO:0016020">
    <property type="term" value="C:membrane"/>
    <property type="evidence" value="ECO:0007669"/>
    <property type="project" value="UniProtKB-SubCell"/>
</dbReference>
<dbReference type="RefSeq" id="WP_273378878.1">
    <property type="nucleotide sequence ID" value="NZ_PIUK01000050.1"/>
</dbReference>
<organism evidence="11 12">
    <name type="scientific">Symbiobacterium thermophilum</name>
    <dbReference type="NCBI Taxonomy" id="2734"/>
    <lineage>
        <taxon>Bacteria</taxon>
        <taxon>Bacillati</taxon>
        <taxon>Bacillota</taxon>
        <taxon>Clostridia</taxon>
        <taxon>Eubacteriales</taxon>
        <taxon>Symbiobacteriaceae</taxon>
        <taxon>Symbiobacterium</taxon>
    </lineage>
</organism>
<feature type="compositionally biased region" description="Polar residues" evidence="8">
    <location>
        <begin position="230"/>
        <end position="241"/>
    </location>
</feature>
<dbReference type="InterPro" id="IPR051474">
    <property type="entry name" value="Anti-sigma-K/W_factor"/>
</dbReference>
<feature type="coiled-coil region" evidence="7">
    <location>
        <begin position="320"/>
        <end position="388"/>
    </location>
</feature>
<evidence type="ECO:0000259" key="10">
    <source>
        <dbReference type="Pfam" id="PF14257"/>
    </source>
</evidence>
<feature type="region of interest" description="Disordered" evidence="8">
    <location>
        <begin position="123"/>
        <end position="245"/>
    </location>
</feature>
<dbReference type="GO" id="GO:0006417">
    <property type="term" value="P:regulation of translation"/>
    <property type="evidence" value="ECO:0007669"/>
    <property type="project" value="TreeGrafter"/>
</dbReference>
<evidence type="ECO:0000313" key="12">
    <source>
        <dbReference type="Proteomes" id="UP000732377"/>
    </source>
</evidence>
<keyword evidence="4" id="KW-0472">Membrane</keyword>
<evidence type="ECO:0000256" key="1">
    <source>
        <dbReference type="ARBA" id="ARBA00004167"/>
    </source>
</evidence>
<sequence length="400" mass="42360">MNCDGVRPLLSGYIDQELSAGELLRVEQHLRRCHACAAEVDALRQTVALVASLDEVEVPATFHAQLRQRLMSEDPPIARVHTAGRGRNRLHSFQRWAIPAAAAAAFVIGAAGLNRFVPPAAQVEPPPGGSVVAAPGSHVDTAEVPGTTNPPGTDAQEQPHHPVDGPDANPPSGTGGRVEHPEGQLTEQLDPGSAGVVQTTPPPETGDANPAANPATTPAPLGPTRPTGGVTTASTSGNTAGQVELSPQPHFSATAEMTVASPAAEAAQLRDRFDRWRVQENGRVGTVELQIFVPAGEFREAVALVNSELAGYGVALKVQEKDLAGQIAETEDRIATLEEAREALEARLATETSQDRLEEGARELTKIQQQLETERANQQNLREAVENGVIVLTFKPEPIR</sequence>
<dbReference type="InterPro" id="IPR025645">
    <property type="entry name" value="DUF4349"/>
</dbReference>
<keyword evidence="3" id="KW-1133">Transmembrane helix</keyword>
<dbReference type="GO" id="GO:0016989">
    <property type="term" value="F:sigma factor antagonist activity"/>
    <property type="evidence" value="ECO:0007669"/>
    <property type="project" value="TreeGrafter"/>
</dbReference>
<dbReference type="InterPro" id="IPR041916">
    <property type="entry name" value="Anti_sigma_zinc_sf"/>
</dbReference>
<evidence type="ECO:0000259" key="9">
    <source>
        <dbReference type="Pfam" id="PF13490"/>
    </source>
</evidence>
<reference evidence="11" key="1">
    <citation type="submission" date="2017-11" db="EMBL/GenBank/DDBJ databases">
        <title>Three new genomes from thermophilic consortium.</title>
        <authorList>
            <person name="Quaggio R."/>
            <person name="Amgarten D."/>
            <person name="Setubal J.C."/>
        </authorList>
    </citation>
    <scope>NUCLEOTIDE SEQUENCE</scope>
    <source>
        <strain evidence="11">ZCTH01-B2</strain>
    </source>
</reference>
<accession>A0A953I7W7</accession>
<dbReference type="Gene3D" id="1.10.10.1320">
    <property type="entry name" value="Anti-sigma factor, zinc-finger domain"/>
    <property type="match status" value="1"/>
</dbReference>
<keyword evidence="7" id="KW-0175">Coiled coil</keyword>
<name>A0A953I7W7_SYMTR</name>
<feature type="compositionally biased region" description="Low complexity" evidence="8">
    <location>
        <begin position="205"/>
        <end position="229"/>
    </location>
</feature>
<comment type="caution">
    <text evidence="11">The sequence shown here is derived from an EMBL/GenBank/DDBJ whole genome shotgun (WGS) entry which is preliminary data.</text>
</comment>
<dbReference type="InterPro" id="IPR027383">
    <property type="entry name" value="Znf_put"/>
</dbReference>
<comment type="similarity">
    <text evidence="5">Belongs to the zinc-associated anti-sigma factor (ZAS) superfamily. Anti-sigma-W factor family.</text>
</comment>
<evidence type="ECO:0000256" key="2">
    <source>
        <dbReference type="ARBA" id="ARBA00022692"/>
    </source>
</evidence>
<evidence type="ECO:0000256" key="5">
    <source>
        <dbReference type="ARBA" id="ARBA00024353"/>
    </source>
</evidence>
<evidence type="ECO:0000313" key="11">
    <source>
        <dbReference type="EMBL" id="MBY6275973.1"/>
    </source>
</evidence>
<dbReference type="PANTHER" id="PTHR37461">
    <property type="entry name" value="ANTI-SIGMA-K FACTOR RSKA"/>
    <property type="match status" value="1"/>
</dbReference>
<dbReference type="EMBL" id="PIUK01000050">
    <property type="protein sequence ID" value="MBY6275973.1"/>
    <property type="molecule type" value="Genomic_DNA"/>
</dbReference>
<feature type="domain" description="Putative zinc-finger" evidence="9">
    <location>
        <begin position="3"/>
        <end position="37"/>
    </location>
</feature>
<feature type="domain" description="DUF4349" evidence="10">
    <location>
        <begin position="253"/>
        <end position="395"/>
    </location>
</feature>
<evidence type="ECO:0000256" key="7">
    <source>
        <dbReference type="SAM" id="Coils"/>
    </source>
</evidence>
<dbReference type="Proteomes" id="UP000732377">
    <property type="component" value="Unassembled WGS sequence"/>
</dbReference>